<dbReference type="GO" id="GO:0008233">
    <property type="term" value="F:peptidase activity"/>
    <property type="evidence" value="ECO:0007669"/>
    <property type="project" value="InterPro"/>
</dbReference>
<feature type="domain" description="Peptidase C39" evidence="1">
    <location>
        <begin position="10"/>
        <end position="141"/>
    </location>
</feature>
<sequence>MTSKLPFHKQETPYSCVPACLRMVLLSYGKDISEQTLREACDSTPLRTDALKAIDAARALGFLRSHKATLSTKEAREIINDAVYPIIFLNLLPIDGIKVAHAMVLQNLDDKTVQVINPLCGERHIPRTPFEVAWAMMRNLAILVL</sequence>
<dbReference type="GO" id="GO:0016020">
    <property type="term" value="C:membrane"/>
    <property type="evidence" value="ECO:0007669"/>
    <property type="project" value="InterPro"/>
</dbReference>
<accession>A0A928VUZ6</accession>
<dbReference type="AlphaFoldDB" id="A0A928VUZ6"/>
<evidence type="ECO:0000259" key="1">
    <source>
        <dbReference type="PROSITE" id="PS50990"/>
    </source>
</evidence>
<dbReference type="PROSITE" id="PS50990">
    <property type="entry name" value="PEPTIDASE_C39"/>
    <property type="match status" value="1"/>
</dbReference>
<comment type="caution">
    <text evidence="2">The sequence shown here is derived from an EMBL/GenBank/DDBJ whole genome shotgun (WGS) entry which is preliminary data.</text>
</comment>
<dbReference type="GO" id="GO:0006508">
    <property type="term" value="P:proteolysis"/>
    <property type="evidence" value="ECO:0007669"/>
    <property type="project" value="InterPro"/>
</dbReference>
<dbReference type="EMBL" id="JADEXQ010000120">
    <property type="protein sequence ID" value="MBE9032714.1"/>
    <property type="molecule type" value="Genomic_DNA"/>
</dbReference>
<protein>
    <submittedName>
        <fullName evidence="2">C39 family peptidase</fullName>
    </submittedName>
</protein>
<gene>
    <name evidence="2" type="ORF">IQ266_23535</name>
</gene>
<evidence type="ECO:0000313" key="2">
    <source>
        <dbReference type="EMBL" id="MBE9032714.1"/>
    </source>
</evidence>
<evidence type="ECO:0000313" key="3">
    <source>
        <dbReference type="Proteomes" id="UP000625316"/>
    </source>
</evidence>
<reference evidence="2" key="1">
    <citation type="submission" date="2020-10" db="EMBL/GenBank/DDBJ databases">
        <authorList>
            <person name="Castelo-Branco R."/>
            <person name="Eusebio N."/>
            <person name="Adriana R."/>
            <person name="Vieira A."/>
            <person name="Brugerolle De Fraissinette N."/>
            <person name="Rezende De Castro R."/>
            <person name="Schneider M.P."/>
            <person name="Vasconcelos V."/>
            <person name="Leao P.N."/>
        </authorList>
    </citation>
    <scope>NUCLEOTIDE SEQUENCE</scope>
    <source>
        <strain evidence="2">LEGE 11480</strain>
    </source>
</reference>
<dbReference type="Proteomes" id="UP000625316">
    <property type="component" value="Unassembled WGS sequence"/>
</dbReference>
<keyword evidence="3" id="KW-1185">Reference proteome</keyword>
<dbReference type="GO" id="GO:0005524">
    <property type="term" value="F:ATP binding"/>
    <property type="evidence" value="ECO:0007669"/>
    <property type="project" value="InterPro"/>
</dbReference>
<proteinExistence type="predicted"/>
<organism evidence="2 3">
    <name type="scientific">Romeriopsis navalis LEGE 11480</name>
    <dbReference type="NCBI Taxonomy" id="2777977"/>
    <lineage>
        <taxon>Bacteria</taxon>
        <taxon>Bacillati</taxon>
        <taxon>Cyanobacteriota</taxon>
        <taxon>Cyanophyceae</taxon>
        <taxon>Leptolyngbyales</taxon>
        <taxon>Leptolyngbyaceae</taxon>
        <taxon>Romeriopsis</taxon>
        <taxon>Romeriopsis navalis</taxon>
    </lineage>
</organism>
<name>A0A928VUZ6_9CYAN</name>
<dbReference type="Gene3D" id="3.90.70.10">
    <property type="entry name" value="Cysteine proteinases"/>
    <property type="match status" value="1"/>
</dbReference>
<dbReference type="InterPro" id="IPR005074">
    <property type="entry name" value="Peptidase_C39"/>
</dbReference>
<dbReference type="Pfam" id="PF03412">
    <property type="entry name" value="Peptidase_C39"/>
    <property type="match status" value="1"/>
</dbReference>